<gene>
    <name evidence="1" type="ORF">M431DRAFT_93010</name>
</gene>
<evidence type="ECO:0000313" key="1">
    <source>
        <dbReference type="EMBL" id="PTB51374.1"/>
    </source>
</evidence>
<dbReference type="RefSeq" id="XP_024771051.1">
    <property type="nucleotide sequence ID" value="XM_024924430.1"/>
</dbReference>
<dbReference type="AlphaFoldDB" id="A0A2T4A2U5"/>
<dbReference type="GeneID" id="36633013"/>
<dbReference type="Proteomes" id="UP000241690">
    <property type="component" value="Unassembled WGS sequence"/>
</dbReference>
<reference evidence="1 2" key="1">
    <citation type="submission" date="2016-07" db="EMBL/GenBank/DDBJ databases">
        <title>Multiple horizontal gene transfer events from other fungi enriched the ability of initially mycotrophic Trichoderma (Ascomycota) to feed on dead plant biomass.</title>
        <authorList>
            <consortium name="DOE Joint Genome Institute"/>
            <person name="Aerts A."/>
            <person name="Atanasova L."/>
            <person name="Chenthamara K."/>
            <person name="Zhang J."/>
            <person name="Grujic M."/>
            <person name="Henrissat B."/>
            <person name="Kuo A."/>
            <person name="Salamov A."/>
            <person name="Lipzen A."/>
            <person name="Labutti K."/>
            <person name="Barry K."/>
            <person name="Miao Y."/>
            <person name="Rahimi M.J."/>
            <person name="Shen Q."/>
            <person name="Grigoriev I.V."/>
            <person name="Kubicek C.P."/>
            <person name="Druzhinina I.S."/>
        </authorList>
    </citation>
    <scope>NUCLEOTIDE SEQUENCE [LARGE SCALE GENOMIC DNA]</scope>
    <source>
        <strain evidence="1 2">CBS 226.95</strain>
    </source>
</reference>
<name>A0A2T4A2U5_TRIHA</name>
<accession>A0A2T4A2U5</accession>
<dbReference type="EMBL" id="KZ679686">
    <property type="protein sequence ID" value="PTB51374.1"/>
    <property type="molecule type" value="Genomic_DNA"/>
</dbReference>
<organism evidence="1 2">
    <name type="scientific">Trichoderma harzianum CBS 226.95</name>
    <dbReference type="NCBI Taxonomy" id="983964"/>
    <lineage>
        <taxon>Eukaryota</taxon>
        <taxon>Fungi</taxon>
        <taxon>Dikarya</taxon>
        <taxon>Ascomycota</taxon>
        <taxon>Pezizomycotina</taxon>
        <taxon>Sordariomycetes</taxon>
        <taxon>Hypocreomycetidae</taxon>
        <taxon>Hypocreales</taxon>
        <taxon>Hypocreaceae</taxon>
        <taxon>Trichoderma</taxon>
    </lineage>
</organism>
<evidence type="ECO:0000313" key="2">
    <source>
        <dbReference type="Proteomes" id="UP000241690"/>
    </source>
</evidence>
<sequence length="124" mass="13888">MCHGHPRYHSCAHTSLVWYYCPSAHIDLETGFETPCRNVSFAPAQSSPLSCPLKNCQFVDKGGSWICCKCGQGPNTQGWCSTPMANIQDDLDSLQLEDDQRTCDHGCCDDCKRFGMDHTYTYPL</sequence>
<protein>
    <submittedName>
        <fullName evidence="1">Uncharacterized protein</fullName>
    </submittedName>
</protein>
<proteinExistence type="predicted"/>
<keyword evidence="2" id="KW-1185">Reference proteome</keyword>